<reference evidence="2 3" key="1">
    <citation type="submission" date="2016-09" db="EMBL/GenBank/DDBJ databases">
        <title>Extensive genetic diversity and differential bi-allelic expression allows diatom success in the polar Southern Ocean.</title>
        <authorList>
            <consortium name="DOE Joint Genome Institute"/>
            <person name="Mock T."/>
            <person name="Otillar R.P."/>
            <person name="Strauss J."/>
            <person name="Dupont C."/>
            <person name="Frickenhaus S."/>
            <person name="Maumus F."/>
            <person name="Mcmullan M."/>
            <person name="Sanges R."/>
            <person name="Schmutz J."/>
            <person name="Toseland A."/>
            <person name="Valas R."/>
            <person name="Veluchamy A."/>
            <person name="Ward B.J."/>
            <person name="Allen A."/>
            <person name="Barry K."/>
            <person name="Falciatore A."/>
            <person name="Ferrante M."/>
            <person name="Fortunato A.E."/>
            <person name="Gloeckner G."/>
            <person name="Gruber A."/>
            <person name="Hipkin R."/>
            <person name="Janech M."/>
            <person name="Kroth P."/>
            <person name="Leese F."/>
            <person name="Lindquist E."/>
            <person name="Lyon B.R."/>
            <person name="Martin J."/>
            <person name="Mayer C."/>
            <person name="Parker M."/>
            <person name="Quesneville H."/>
            <person name="Raymond J."/>
            <person name="Uhlig C."/>
            <person name="Valentin K.U."/>
            <person name="Worden A.Z."/>
            <person name="Armbrust E.V."/>
            <person name="Bowler C."/>
            <person name="Green B."/>
            <person name="Moulton V."/>
            <person name="Van Oosterhout C."/>
            <person name="Grigoriev I."/>
        </authorList>
    </citation>
    <scope>NUCLEOTIDE SEQUENCE [LARGE SCALE GENOMIC DNA]</scope>
    <source>
        <strain evidence="2 3">CCMP1102</strain>
    </source>
</reference>
<organism evidence="2 3">
    <name type="scientific">Fragilariopsis cylindrus CCMP1102</name>
    <dbReference type="NCBI Taxonomy" id="635003"/>
    <lineage>
        <taxon>Eukaryota</taxon>
        <taxon>Sar</taxon>
        <taxon>Stramenopiles</taxon>
        <taxon>Ochrophyta</taxon>
        <taxon>Bacillariophyta</taxon>
        <taxon>Bacillariophyceae</taxon>
        <taxon>Bacillariophycidae</taxon>
        <taxon>Bacillariales</taxon>
        <taxon>Bacillariaceae</taxon>
        <taxon>Fragilariopsis</taxon>
    </lineage>
</organism>
<keyword evidence="3" id="KW-1185">Reference proteome</keyword>
<dbReference type="EMBL" id="KV784429">
    <property type="protein sequence ID" value="OEU06102.1"/>
    <property type="molecule type" value="Genomic_DNA"/>
</dbReference>
<gene>
    <name evidence="2" type="ORF">FRACYDRAFT_256528</name>
</gene>
<dbReference type="Proteomes" id="UP000095751">
    <property type="component" value="Unassembled WGS sequence"/>
</dbReference>
<evidence type="ECO:0000313" key="3">
    <source>
        <dbReference type="Proteomes" id="UP000095751"/>
    </source>
</evidence>
<name>A0A1E7EJR3_9STRA</name>
<sequence>MTALWYGGGIKCFDIDVVVLSDGTMLATHPKRITTAISKALEQRHQHQQRNNNNNDDKEKEEEKDVIKIEEYTVDSIYDLLLLSSGGGEEEEKNNNSPFPIFDTELLPHYADLVHTTSTSNTSSPRGQQQVHHHQQEEEVIVPWMLRGPLLNIDLKLGPYLTEKRVLELLQSITDLGLEDYIAICVSPPEAYDYPSSSSSSSLNLWKILHSYNNDKKMETEKKKKKKIIALGLVLRDLVPDEKNVNRIQQLVSQDYDLYKSDSNSDSGADAGADADSGGSIKLLIPSFKFEKEWYNTIRGEVANRSSENDNDYSTGARLLRRLPMTVWTIDTIQDYQYVTSMTTTNGIVMASAVVANNPMKFIEHAITAESTTA</sequence>
<proteinExistence type="predicted"/>
<evidence type="ECO:0000313" key="2">
    <source>
        <dbReference type="EMBL" id="OEU06102.1"/>
    </source>
</evidence>
<feature type="region of interest" description="Disordered" evidence="1">
    <location>
        <begin position="41"/>
        <end position="63"/>
    </location>
</feature>
<dbReference type="KEGG" id="fcy:FRACYDRAFT_256528"/>
<dbReference type="AlphaFoldDB" id="A0A1E7EJR3"/>
<dbReference type="OrthoDB" id="53034at2759"/>
<evidence type="ECO:0000256" key="1">
    <source>
        <dbReference type="SAM" id="MobiDB-lite"/>
    </source>
</evidence>
<protein>
    <submittedName>
        <fullName evidence="2">Uncharacterized protein</fullName>
    </submittedName>
</protein>
<dbReference type="InParanoid" id="A0A1E7EJR3"/>
<accession>A0A1E7EJR3</accession>